<dbReference type="PIRSF" id="PIRSF006305">
    <property type="entry name" value="Maf"/>
    <property type="match status" value="1"/>
</dbReference>
<evidence type="ECO:0008006" key="5">
    <source>
        <dbReference type="Google" id="ProtNLM"/>
    </source>
</evidence>
<gene>
    <name evidence="3" type="ORF">INT47_013114</name>
</gene>
<comment type="cofactor">
    <cofactor evidence="1">
        <name>a divalent metal cation</name>
        <dbReference type="ChEBI" id="CHEBI:60240"/>
    </cofactor>
</comment>
<evidence type="ECO:0000256" key="2">
    <source>
        <dbReference type="ARBA" id="ARBA00022801"/>
    </source>
</evidence>
<dbReference type="HAMAP" id="MF_00528">
    <property type="entry name" value="Maf"/>
    <property type="match status" value="1"/>
</dbReference>
<keyword evidence="2" id="KW-0378">Hydrolase</keyword>
<dbReference type="EMBL" id="JAEPRD010000060">
    <property type="protein sequence ID" value="KAG2202498.1"/>
    <property type="molecule type" value="Genomic_DNA"/>
</dbReference>
<proteinExistence type="inferred from homology"/>
<dbReference type="InterPro" id="IPR029001">
    <property type="entry name" value="ITPase-like_fam"/>
</dbReference>
<dbReference type="Proteomes" id="UP000603453">
    <property type="component" value="Unassembled WGS sequence"/>
</dbReference>
<evidence type="ECO:0000313" key="4">
    <source>
        <dbReference type="Proteomes" id="UP000603453"/>
    </source>
</evidence>
<name>A0A8H7R393_9FUNG</name>
<reference evidence="3" key="1">
    <citation type="submission" date="2020-12" db="EMBL/GenBank/DDBJ databases">
        <title>Metabolic potential, ecology and presence of endohyphal bacteria is reflected in genomic diversity of Mucoromycotina.</title>
        <authorList>
            <person name="Muszewska A."/>
            <person name="Okrasinska A."/>
            <person name="Steczkiewicz K."/>
            <person name="Drgas O."/>
            <person name="Orlowska M."/>
            <person name="Perlinska-Lenart U."/>
            <person name="Aleksandrzak-Piekarczyk T."/>
            <person name="Szatraj K."/>
            <person name="Zielenkiewicz U."/>
            <person name="Pilsyk S."/>
            <person name="Malc E."/>
            <person name="Mieczkowski P."/>
            <person name="Kruszewska J.S."/>
            <person name="Biernat P."/>
            <person name="Pawlowska J."/>
        </authorList>
    </citation>
    <scope>NUCLEOTIDE SEQUENCE</scope>
    <source>
        <strain evidence="3">WA0000017839</strain>
    </source>
</reference>
<dbReference type="GO" id="GO:0047429">
    <property type="term" value="F:nucleoside triphosphate diphosphatase activity"/>
    <property type="evidence" value="ECO:0007669"/>
    <property type="project" value="InterPro"/>
</dbReference>
<dbReference type="PANTHER" id="PTHR43213">
    <property type="entry name" value="BIFUNCTIONAL DTTP/UTP PYROPHOSPHATASE/METHYLTRANSFERASE PROTEIN-RELATED"/>
    <property type="match status" value="1"/>
</dbReference>
<dbReference type="OrthoDB" id="10267058at2759"/>
<dbReference type="Pfam" id="PF02545">
    <property type="entry name" value="Maf"/>
    <property type="match status" value="1"/>
</dbReference>
<accession>A0A8H7R393</accession>
<sequence length="213" mass="23797">MPLELPVLKLLRNKTIVLASASPRRREILESMGLKFSVVTTLAPDENDPTAYKTRADYVADTALMKAKEVFDRCEEDPLLPNADIVIGADTVVVKDEHVLEKPRDKKHALSMLEQLSGQTHYVLTGVQIIYKTKEGKVERCQFVEKTDVKFSELDAETMNAYVDSGEPFDKAGGYGIQGDASIFVESIHGDYWNVVGLPKNHLFKELVKIVCV</sequence>
<dbReference type="NCBIfam" id="TIGR00172">
    <property type="entry name" value="maf"/>
    <property type="match status" value="1"/>
</dbReference>
<dbReference type="AlphaFoldDB" id="A0A8H7R393"/>
<dbReference type="InterPro" id="IPR003697">
    <property type="entry name" value="Maf-like"/>
</dbReference>
<dbReference type="CDD" id="cd00555">
    <property type="entry name" value="Maf"/>
    <property type="match status" value="1"/>
</dbReference>
<protein>
    <recommendedName>
        <fullName evidence="5">Maf-like protein</fullName>
    </recommendedName>
</protein>
<organism evidence="3 4">
    <name type="scientific">Mucor saturninus</name>
    <dbReference type="NCBI Taxonomy" id="64648"/>
    <lineage>
        <taxon>Eukaryota</taxon>
        <taxon>Fungi</taxon>
        <taxon>Fungi incertae sedis</taxon>
        <taxon>Mucoromycota</taxon>
        <taxon>Mucoromycotina</taxon>
        <taxon>Mucoromycetes</taxon>
        <taxon>Mucorales</taxon>
        <taxon>Mucorineae</taxon>
        <taxon>Mucoraceae</taxon>
        <taxon>Mucor</taxon>
    </lineage>
</organism>
<evidence type="ECO:0000256" key="1">
    <source>
        <dbReference type="ARBA" id="ARBA00001968"/>
    </source>
</evidence>
<comment type="caution">
    <text evidence="3">The sequence shown here is derived from an EMBL/GenBank/DDBJ whole genome shotgun (WGS) entry which is preliminary data.</text>
</comment>
<keyword evidence="4" id="KW-1185">Reference proteome</keyword>
<evidence type="ECO:0000313" key="3">
    <source>
        <dbReference type="EMBL" id="KAG2202498.1"/>
    </source>
</evidence>
<dbReference type="SUPFAM" id="SSF52972">
    <property type="entry name" value="ITPase-like"/>
    <property type="match status" value="1"/>
</dbReference>
<dbReference type="PANTHER" id="PTHR43213:SF5">
    <property type="entry name" value="BIFUNCTIONAL DTTP_UTP PYROPHOSPHATASE_METHYLTRANSFERASE PROTEIN-RELATED"/>
    <property type="match status" value="1"/>
</dbReference>
<dbReference type="Gene3D" id="3.90.950.10">
    <property type="match status" value="1"/>
</dbReference>